<feature type="transmembrane region" description="Helical" evidence="6">
    <location>
        <begin position="213"/>
        <end position="231"/>
    </location>
</feature>
<evidence type="ECO:0000256" key="5">
    <source>
        <dbReference type="SAM" id="MobiDB-lite"/>
    </source>
</evidence>
<dbReference type="PANTHER" id="PTHR42723">
    <property type="entry name" value="CHLOROPHYLL SYNTHASE"/>
    <property type="match status" value="1"/>
</dbReference>
<keyword evidence="4 6" id="KW-0472">Membrane</keyword>
<evidence type="ECO:0000256" key="1">
    <source>
        <dbReference type="ARBA" id="ARBA00004141"/>
    </source>
</evidence>
<reference evidence="8" key="1">
    <citation type="journal article" date="2019" name="Int. J. Syst. Evol. Microbiol.">
        <title>The Global Catalogue of Microorganisms (GCM) 10K type strain sequencing project: providing services to taxonomists for standard genome sequencing and annotation.</title>
        <authorList>
            <consortium name="The Broad Institute Genomics Platform"/>
            <consortium name="The Broad Institute Genome Sequencing Center for Infectious Disease"/>
            <person name="Wu L."/>
            <person name="Ma J."/>
        </authorList>
    </citation>
    <scope>NUCLEOTIDE SEQUENCE [LARGE SCALE GENOMIC DNA]</scope>
    <source>
        <strain evidence="8">JCM 16014</strain>
    </source>
</reference>
<feature type="transmembrane region" description="Helical" evidence="6">
    <location>
        <begin position="116"/>
        <end position="134"/>
    </location>
</feature>
<keyword evidence="8" id="KW-1185">Reference proteome</keyword>
<dbReference type="EMBL" id="BAAAQN010000030">
    <property type="protein sequence ID" value="GAA2040703.1"/>
    <property type="molecule type" value="Genomic_DNA"/>
</dbReference>
<gene>
    <name evidence="7" type="ORF">GCM10009839_48620</name>
</gene>
<evidence type="ECO:0000256" key="4">
    <source>
        <dbReference type="ARBA" id="ARBA00023136"/>
    </source>
</evidence>
<proteinExistence type="predicted"/>
<dbReference type="Gene3D" id="1.10.357.140">
    <property type="entry name" value="UbiA prenyltransferase"/>
    <property type="match status" value="1"/>
</dbReference>
<feature type="transmembrane region" description="Helical" evidence="6">
    <location>
        <begin position="243"/>
        <end position="266"/>
    </location>
</feature>
<keyword evidence="3 6" id="KW-1133">Transmembrane helix</keyword>
<dbReference type="Pfam" id="PF01040">
    <property type="entry name" value="UbiA"/>
    <property type="match status" value="1"/>
</dbReference>
<accession>A0ABP5G6C9</accession>
<evidence type="ECO:0000256" key="3">
    <source>
        <dbReference type="ARBA" id="ARBA00022989"/>
    </source>
</evidence>
<dbReference type="Proteomes" id="UP001500751">
    <property type="component" value="Unassembled WGS sequence"/>
</dbReference>
<evidence type="ECO:0000313" key="7">
    <source>
        <dbReference type="EMBL" id="GAA2040703.1"/>
    </source>
</evidence>
<comment type="caution">
    <text evidence="7">The sequence shown here is derived from an EMBL/GenBank/DDBJ whole genome shotgun (WGS) entry which is preliminary data.</text>
</comment>
<evidence type="ECO:0008006" key="9">
    <source>
        <dbReference type="Google" id="ProtNLM"/>
    </source>
</evidence>
<sequence>MLHLALGMDGAASTHGLLLLVRALLPLVACQVFSVACNDLSDMAIDAVNLAGDPSRPLVFGGTARRDMVGVAVGAAVVALGAAAFLGLAPFAVVAAELVVGAAYSLRPVRLAERGALAAVTLAVCFVVLPYLLGRVVVGAHLSGRDALMVAGLSLGFVGRIVLKDFRDVRGDTMYGKRTFLVRRGRARTCRFSAGCWTAGTGAMLVATPHPGAVLTASILTQLAAALWLLDRLRTETHPRRETMLISTIAIVGRGMLLTLLTHLALLAEGWSAAQQAVTIAALLALTLGQSHTMLTRGPATRLVVPPALLQPGPDLESSEWSANSPNSPSTAPIPAPWPDSGAPSSATRSRTKKETTSSPSAPR</sequence>
<feature type="transmembrane region" description="Helical" evidence="6">
    <location>
        <begin position="146"/>
        <end position="163"/>
    </location>
</feature>
<dbReference type="InterPro" id="IPR044878">
    <property type="entry name" value="UbiA_sf"/>
</dbReference>
<keyword evidence="2 6" id="KW-0812">Transmembrane</keyword>
<dbReference type="PANTHER" id="PTHR42723:SF1">
    <property type="entry name" value="CHLOROPHYLL SYNTHASE, CHLOROPLASTIC"/>
    <property type="match status" value="1"/>
</dbReference>
<organism evidence="7 8">
    <name type="scientific">Catenulispora yoronensis</name>
    <dbReference type="NCBI Taxonomy" id="450799"/>
    <lineage>
        <taxon>Bacteria</taxon>
        <taxon>Bacillati</taxon>
        <taxon>Actinomycetota</taxon>
        <taxon>Actinomycetes</taxon>
        <taxon>Catenulisporales</taxon>
        <taxon>Catenulisporaceae</taxon>
        <taxon>Catenulispora</taxon>
    </lineage>
</organism>
<protein>
    <recommendedName>
        <fullName evidence="9">4-hydroxybenzoate polyprenyltransferase</fullName>
    </recommendedName>
</protein>
<name>A0ABP5G6C9_9ACTN</name>
<evidence type="ECO:0000256" key="6">
    <source>
        <dbReference type="SAM" id="Phobius"/>
    </source>
</evidence>
<feature type="compositionally biased region" description="Low complexity" evidence="5">
    <location>
        <begin position="322"/>
        <end position="331"/>
    </location>
</feature>
<dbReference type="InterPro" id="IPR000537">
    <property type="entry name" value="UbiA_prenyltransferase"/>
</dbReference>
<evidence type="ECO:0000256" key="2">
    <source>
        <dbReference type="ARBA" id="ARBA00022692"/>
    </source>
</evidence>
<dbReference type="InterPro" id="IPR050475">
    <property type="entry name" value="Prenyltransferase_related"/>
</dbReference>
<comment type="subcellular location">
    <subcellularLocation>
        <location evidence="1">Membrane</location>
        <topology evidence="1">Multi-pass membrane protein</topology>
    </subcellularLocation>
</comment>
<evidence type="ECO:0000313" key="8">
    <source>
        <dbReference type="Proteomes" id="UP001500751"/>
    </source>
</evidence>
<feature type="transmembrane region" description="Helical" evidence="6">
    <location>
        <begin position="71"/>
        <end position="104"/>
    </location>
</feature>
<feature type="region of interest" description="Disordered" evidence="5">
    <location>
        <begin position="314"/>
        <end position="364"/>
    </location>
</feature>